<proteinExistence type="predicted"/>
<evidence type="ECO:0000256" key="2">
    <source>
        <dbReference type="SAM" id="SignalP"/>
    </source>
</evidence>
<dbReference type="Pfam" id="PF18935">
    <property type="entry name" value="DUF5683"/>
    <property type="match status" value="1"/>
</dbReference>
<accession>A0A1F5Z2N3</accession>
<keyword evidence="1" id="KW-0472">Membrane</keyword>
<evidence type="ECO:0000313" key="4">
    <source>
        <dbReference type="EMBL" id="OGG06700.1"/>
    </source>
</evidence>
<keyword evidence="1" id="KW-1133">Transmembrane helix</keyword>
<organism evidence="4 5">
    <name type="scientific">Candidatus Glassbacteria bacterium RIFCSPLOWO2_12_FULL_58_11</name>
    <dbReference type="NCBI Taxonomy" id="1817867"/>
    <lineage>
        <taxon>Bacteria</taxon>
        <taxon>Candidatus Glassiibacteriota</taxon>
    </lineage>
</organism>
<dbReference type="Proteomes" id="UP000179129">
    <property type="component" value="Unassembled WGS sequence"/>
</dbReference>
<dbReference type="InterPro" id="IPR043738">
    <property type="entry name" value="DUF5683"/>
</dbReference>
<feature type="signal peptide" evidence="2">
    <location>
        <begin position="1"/>
        <end position="36"/>
    </location>
</feature>
<gene>
    <name evidence="4" type="ORF">A3F83_07555</name>
</gene>
<keyword evidence="1" id="KW-0812">Transmembrane</keyword>
<name>A0A1F5Z2N3_9BACT</name>
<reference evidence="4 5" key="1">
    <citation type="journal article" date="2016" name="Nat. Commun.">
        <title>Thousands of microbial genomes shed light on interconnected biogeochemical processes in an aquifer system.</title>
        <authorList>
            <person name="Anantharaman K."/>
            <person name="Brown C.T."/>
            <person name="Hug L.A."/>
            <person name="Sharon I."/>
            <person name="Castelle C.J."/>
            <person name="Probst A.J."/>
            <person name="Thomas B.C."/>
            <person name="Singh A."/>
            <person name="Wilkins M.J."/>
            <person name="Karaoz U."/>
            <person name="Brodie E.L."/>
            <person name="Williams K.H."/>
            <person name="Hubbard S.S."/>
            <person name="Banfield J.F."/>
        </authorList>
    </citation>
    <scope>NUCLEOTIDE SEQUENCE [LARGE SCALE GENOMIC DNA]</scope>
</reference>
<dbReference type="EMBL" id="MFIX01000010">
    <property type="protein sequence ID" value="OGG06700.1"/>
    <property type="molecule type" value="Genomic_DNA"/>
</dbReference>
<dbReference type="AlphaFoldDB" id="A0A1F5Z2N3"/>
<comment type="caution">
    <text evidence="4">The sequence shown here is derived from an EMBL/GenBank/DDBJ whole genome shotgun (WGS) entry which is preliminary data.</text>
</comment>
<feature type="chain" id="PRO_5009522776" description="DUF5683 domain-containing protein" evidence="2">
    <location>
        <begin position="37"/>
        <end position="207"/>
    </location>
</feature>
<sequence>MTTSYFNILHSRRKSRGAPFALSLWLLFAPAAPLGAADNSPAASPAAQAPDSLALPPGFMETTAADTASRDSTVKSPGGALLRSLALPGWGQFYTGHRIRGSLTAVLETAFFYECWLKFRDRNRLSDRLHRLEREMGSDWPVSDPERVALNQRIKSVRQKGGDYLAYGLTTLMLSLVDSYVSAHLYRFDRNFRVMAAPAAVSVALRF</sequence>
<protein>
    <recommendedName>
        <fullName evidence="3">DUF5683 domain-containing protein</fullName>
    </recommendedName>
</protein>
<keyword evidence="2" id="KW-0732">Signal</keyword>
<feature type="domain" description="DUF5683" evidence="3">
    <location>
        <begin position="75"/>
        <end position="191"/>
    </location>
</feature>
<evidence type="ECO:0000313" key="5">
    <source>
        <dbReference type="Proteomes" id="UP000179129"/>
    </source>
</evidence>
<evidence type="ECO:0000259" key="3">
    <source>
        <dbReference type="Pfam" id="PF18935"/>
    </source>
</evidence>
<feature type="transmembrane region" description="Helical" evidence="1">
    <location>
        <begin position="164"/>
        <end position="186"/>
    </location>
</feature>
<evidence type="ECO:0000256" key="1">
    <source>
        <dbReference type="SAM" id="Phobius"/>
    </source>
</evidence>
<dbReference type="STRING" id="1817867.A3F83_07555"/>